<reference evidence="2" key="2">
    <citation type="journal article" date="2015" name="Data Brief">
        <title>Shoot transcriptome of the giant reed, Arundo donax.</title>
        <authorList>
            <person name="Barrero R.A."/>
            <person name="Guerrero F.D."/>
            <person name="Moolhuijzen P."/>
            <person name="Goolsby J.A."/>
            <person name="Tidwell J."/>
            <person name="Bellgard S.E."/>
            <person name="Bellgard M.I."/>
        </authorList>
    </citation>
    <scope>NUCLEOTIDE SEQUENCE</scope>
    <source>
        <tissue evidence="2">Shoot tissue taken approximately 20 cm above the soil surface</tissue>
    </source>
</reference>
<feature type="compositionally biased region" description="Basic and acidic residues" evidence="1">
    <location>
        <begin position="35"/>
        <end position="53"/>
    </location>
</feature>
<sequence>MHLRARDNVSAAGTPGGEGPEHERAGAVAAPAPRAVKDVRKQHERLRESADAS</sequence>
<protein>
    <submittedName>
        <fullName evidence="2">Uncharacterized protein</fullName>
    </submittedName>
</protein>
<organism evidence="2">
    <name type="scientific">Arundo donax</name>
    <name type="common">Giant reed</name>
    <name type="synonym">Donax arundinaceus</name>
    <dbReference type="NCBI Taxonomy" id="35708"/>
    <lineage>
        <taxon>Eukaryota</taxon>
        <taxon>Viridiplantae</taxon>
        <taxon>Streptophyta</taxon>
        <taxon>Embryophyta</taxon>
        <taxon>Tracheophyta</taxon>
        <taxon>Spermatophyta</taxon>
        <taxon>Magnoliopsida</taxon>
        <taxon>Liliopsida</taxon>
        <taxon>Poales</taxon>
        <taxon>Poaceae</taxon>
        <taxon>PACMAD clade</taxon>
        <taxon>Arundinoideae</taxon>
        <taxon>Arundineae</taxon>
        <taxon>Arundo</taxon>
    </lineage>
</organism>
<feature type="region of interest" description="Disordered" evidence="1">
    <location>
        <begin position="1"/>
        <end position="53"/>
    </location>
</feature>
<proteinExistence type="predicted"/>
<evidence type="ECO:0000313" key="2">
    <source>
        <dbReference type="EMBL" id="JAD60069.1"/>
    </source>
</evidence>
<dbReference type="AlphaFoldDB" id="A0A0A9B7X2"/>
<evidence type="ECO:0000256" key="1">
    <source>
        <dbReference type="SAM" id="MobiDB-lite"/>
    </source>
</evidence>
<accession>A0A0A9B7X2</accession>
<reference evidence="2" key="1">
    <citation type="submission" date="2014-09" db="EMBL/GenBank/DDBJ databases">
        <authorList>
            <person name="Magalhaes I.L.F."/>
            <person name="Oliveira U."/>
            <person name="Santos F.R."/>
            <person name="Vidigal T.H.D.A."/>
            <person name="Brescovit A.D."/>
            <person name="Santos A.J."/>
        </authorList>
    </citation>
    <scope>NUCLEOTIDE SEQUENCE</scope>
    <source>
        <tissue evidence="2">Shoot tissue taken approximately 20 cm above the soil surface</tissue>
    </source>
</reference>
<dbReference type="EMBL" id="GBRH01237826">
    <property type="protein sequence ID" value="JAD60069.1"/>
    <property type="molecule type" value="Transcribed_RNA"/>
</dbReference>
<name>A0A0A9B7X2_ARUDO</name>